<comment type="caution">
    <text evidence="1">The sequence shown here is derived from an EMBL/GenBank/DDBJ whole genome shotgun (WGS) entry which is preliminary data.</text>
</comment>
<organism evidence="1 2">
    <name type="scientific">Gracilibacillus pellucidus</name>
    <dbReference type="NCBI Taxonomy" id="3095368"/>
    <lineage>
        <taxon>Bacteria</taxon>
        <taxon>Bacillati</taxon>
        <taxon>Bacillota</taxon>
        <taxon>Bacilli</taxon>
        <taxon>Bacillales</taxon>
        <taxon>Bacillaceae</taxon>
        <taxon>Gracilibacillus</taxon>
    </lineage>
</organism>
<dbReference type="EMBL" id="JAWZSR010000003">
    <property type="protein sequence ID" value="MDX8045632.1"/>
    <property type="molecule type" value="Genomic_DNA"/>
</dbReference>
<keyword evidence="1" id="KW-0067">ATP-binding</keyword>
<gene>
    <name evidence="1" type="ORF">SH601_06485</name>
</gene>
<evidence type="ECO:0000313" key="1">
    <source>
        <dbReference type="EMBL" id="MDX8045632.1"/>
    </source>
</evidence>
<keyword evidence="1" id="KW-0547">Nucleotide-binding</keyword>
<sequence length="104" mass="11874">MEKLVLELRDIEVSFFDRTILTINNLKIHQFDRIGVVGKNGSGKSTLLQFLHQELQPNKGYVNRLIDFGYFKQTESPSYQTADFKLLSQLNVPDRHATQMSGGS</sequence>
<keyword evidence="2" id="KW-1185">Reference proteome</keyword>
<name>A0ACC6M488_9BACI</name>
<reference evidence="1" key="1">
    <citation type="submission" date="2023-11" db="EMBL/GenBank/DDBJ databases">
        <title>Gracilibacillus pellucida a moderately halophilic bacterium isolated from saline soil in Xinjiang province.</title>
        <authorList>
            <person name="Zhang Z."/>
            <person name="Tan F."/>
            <person name="Wang Y."/>
            <person name="Xia M."/>
        </authorList>
    </citation>
    <scope>NUCLEOTIDE SEQUENCE</scope>
    <source>
        <strain evidence="1">S3-1-1</strain>
    </source>
</reference>
<proteinExistence type="predicted"/>
<evidence type="ECO:0000313" key="2">
    <source>
        <dbReference type="Proteomes" id="UP001277972"/>
    </source>
</evidence>
<protein>
    <submittedName>
        <fullName evidence="1">ATP-binding cassette domain-containing protein</fullName>
    </submittedName>
</protein>
<dbReference type="Proteomes" id="UP001277972">
    <property type="component" value="Unassembled WGS sequence"/>
</dbReference>
<accession>A0ACC6M488</accession>